<accession>A0A933LQ08</accession>
<dbReference type="Pfam" id="PF00534">
    <property type="entry name" value="Glycos_transf_1"/>
    <property type="match status" value="1"/>
</dbReference>
<dbReference type="PANTHER" id="PTHR45947:SF3">
    <property type="entry name" value="SULFOQUINOVOSYL TRANSFERASE SQD2"/>
    <property type="match status" value="1"/>
</dbReference>
<reference evidence="3" key="1">
    <citation type="submission" date="2020-07" db="EMBL/GenBank/DDBJ databases">
        <title>Huge and variable diversity of episymbiotic CPR bacteria and DPANN archaea in groundwater ecosystems.</title>
        <authorList>
            <person name="He C.Y."/>
            <person name="Keren R."/>
            <person name="Whittaker M."/>
            <person name="Farag I.F."/>
            <person name="Doudna J."/>
            <person name="Cate J.H.D."/>
            <person name="Banfield J.F."/>
        </authorList>
    </citation>
    <scope>NUCLEOTIDE SEQUENCE</scope>
    <source>
        <strain evidence="3">NC_groundwater_1482_Ag_S-0.65um_47_24</strain>
    </source>
</reference>
<dbReference type="GO" id="GO:0016758">
    <property type="term" value="F:hexosyltransferase activity"/>
    <property type="evidence" value="ECO:0007669"/>
    <property type="project" value="TreeGrafter"/>
</dbReference>
<dbReference type="Gene3D" id="3.40.50.2000">
    <property type="entry name" value="Glycogen Phosphorylase B"/>
    <property type="match status" value="2"/>
</dbReference>
<dbReference type="InterPro" id="IPR050194">
    <property type="entry name" value="Glycosyltransferase_grp1"/>
</dbReference>
<dbReference type="InterPro" id="IPR001296">
    <property type="entry name" value="Glyco_trans_1"/>
</dbReference>
<dbReference type="PANTHER" id="PTHR45947">
    <property type="entry name" value="SULFOQUINOVOSYL TRANSFERASE SQD2"/>
    <property type="match status" value="1"/>
</dbReference>
<proteinExistence type="predicted"/>
<sequence length="357" mass="39972">YTSDYELDRGYVDSLTGVKVCAFHSWFYLSELTLTPGILKGARNGLKEFDIVHLHAFRSFQNLVICYYARKYGIPYIIDAHGSTRQQFPNDQKGKWVIRWLFDILFGYRMLRNAARAVGETKIGVAEYEQLGVTADKIALVLPPFDTEAFSHLPPHGIFRGKYNLDGKKIVLFLGRIHSVKGLDFLVEGFHELTKTRTDVLLVIVGQDDGYKATLDKLISSLKLGDKVLYTGFLGGQDKLSALVDADVVAQTSVYEQGAWAPIEGALCGTPIVVTGHTGAGEDVKRMDAGYLVEYGNKKQLADILANILRSPDEGRNKAKRAADYVRANLSMNKNIENYEQLYMECLRLKESKRGTK</sequence>
<dbReference type="EMBL" id="JACQWF010000026">
    <property type="protein sequence ID" value="MBI4594856.1"/>
    <property type="molecule type" value="Genomic_DNA"/>
</dbReference>
<evidence type="ECO:0000259" key="2">
    <source>
        <dbReference type="Pfam" id="PF13439"/>
    </source>
</evidence>
<dbReference type="AlphaFoldDB" id="A0A933LQ08"/>
<organism evidence="3 4">
    <name type="scientific">Tectimicrobiota bacterium</name>
    <dbReference type="NCBI Taxonomy" id="2528274"/>
    <lineage>
        <taxon>Bacteria</taxon>
        <taxon>Pseudomonadati</taxon>
        <taxon>Nitrospinota/Tectimicrobiota group</taxon>
        <taxon>Candidatus Tectimicrobiota</taxon>
    </lineage>
</organism>
<evidence type="ECO:0000259" key="1">
    <source>
        <dbReference type="Pfam" id="PF00534"/>
    </source>
</evidence>
<feature type="domain" description="Glycosyl transferase family 1" evidence="1">
    <location>
        <begin position="161"/>
        <end position="323"/>
    </location>
</feature>
<gene>
    <name evidence="3" type="ORF">HY730_00580</name>
</gene>
<dbReference type="Proteomes" id="UP000772181">
    <property type="component" value="Unassembled WGS sequence"/>
</dbReference>
<comment type="caution">
    <text evidence="3">The sequence shown here is derived from an EMBL/GenBank/DDBJ whole genome shotgun (WGS) entry which is preliminary data.</text>
</comment>
<evidence type="ECO:0000313" key="4">
    <source>
        <dbReference type="Proteomes" id="UP000772181"/>
    </source>
</evidence>
<dbReference type="SUPFAM" id="SSF53756">
    <property type="entry name" value="UDP-Glycosyltransferase/glycogen phosphorylase"/>
    <property type="match status" value="1"/>
</dbReference>
<feature type="non-terminal residue" evidence="3">
    <location>
        <position position="1"/>
    </location>
</feature>
<feature type="domain" description="Glycosyltransferase subfamily 4-like N-terminal" evidence="2">
    <location>
        <begin position="30"/>
        <end position="148"/>
    </location>
</feature>
<evidence type="ECO:0000313" key="3">
    <source>
        <dbReference type="EMBL" id="MBI4594856.1"/>
    </source>
</evidence>
<protein>
    <submittedName>
        <fullName evidence="3">Glycosyltransferase</fullName>
    </submittedName>
</protein>
<dbReference type="Pfam" id="PF13439">
    <property type="entry name" value="Glyco_transf_4"/>
    <property type="match status" value="1"/>
</dbReference>
<dbReference type="InterPro" id="IPR028098">
    <property type="entry name" value="Glyco_trans_4-like_N"/>
</dbReference>
<name>A0A933LQ08_UNCTE</name>